<name>A0A2N6M0X5_9CYAN</name>
<evidence type="ECO:0000313" key="3">
    <source>
        <dbReference type="Proteomes" id="UP000234966"/>
    </source>
</evidence>
<keyword evidence="1" id="KW-0472">Membrane</keyword>
<sequence length="173" mass="20401">MTKLHWLEVTEYISLYASAIGTLAATATQQVVYAAFPLTVALGLNLTNRERLKRLNEQYRQNAIAQFDQLVDPFRQRLENFDDFTRRLSQTTQQQIEELRQNQKEQNTDSNQQRLAQFDTFRQQLMKATELQIEPLKQHLTQINAYTQQLYTSIQQIEPLKQNFAQLNTYTQQ</sequence>
<gene>
    <name evidence="2" type="ORF">CEN41_19455</name>
</gene>
<evidence type="ECO:0000256" key="1">
    <source>
        <dbReference type="SAM" id="Phobius"/>
    </source>
</evidence>
<comment type="caution">
    <text evidence="2">The sequence shown here is derived from an EMBL/GenBank/DDBJ whole genome shotgun (WGS) entry which is preliminary data.</text>
</comment>
<keyword evidence="1" id="KW-1133">Transmembrane helix</keyword>
<organism evidence="2 3">
    <name type="scientific">Fischerella thermalis CCMEE 5330</name>
    <dbReference type="NCBI Taxonomy" id="2019670"/>
    <lineage>
        <taxon>Bacteria</taxon>
        <taxon>Bacillati</taxon>
        <taxon>Cyanobacteriota</taxon>
        <taxon>Cyanophyceae</taxon>
        <taxon>Nostocales</taxon>
        <taxon>Hapalosiphonaceae</taxon>
        <taxon>Fischerella</taxon>
    </lineage>
</organism>
<dbReference type="Proteomes" id="UP000234966">
    <property type="component" value="Unassembled WGS sequence"/>
</dbReference>
<feature type="transmembrane region" description="Helical" evidence="1">
    <location>
        <begin position="20"/>
        <end position="44"/>
    </location>
</feature>
<dbReference type="AlphaFoldDB" id="A0A2N6M0X5"/>
<accession>A0A2N6M0X5</accession>
<dbReference type="EMBL" id="NMQI01000483">
    <property type="protein sequence ID" value="PMB40422.1"/>
    <property type="molecule type" value="Genomic_DNA"/>
</dbReference>
<protein>
    <submittedName>
        <fullName evidence="2">Uncharacterized protein</fullName>
    </submittedName>
</protein>
<evidence type="ECO:0000313" key="2">
    <source>
        <dbReference type="EMBL" id="PMB40422.1"/>
    </source>
</evidence>
<reference evidence="2 3" key="1">
    <citation type="submission" date="2017-07" db="EMBL/GenBank/DDBJ databases">
        <title>Genomes of Fischerella (Mastigocladus) sp. strains.</title>
        <authorList>
            <person name="Miller S.R."/>
        </authorList>
    </citation>
    <scope>NUCLEOTIDE SEQUENCE [LARGE SCALE GENOMIC DNA]</scope>
    <source>
        <strain evidence="2 3">CCMEE 5330</strain>
    </source>
</reference>
<feature type="non-terminal residue" evidence="2">
    <location>
        <position position="173"/>
    </location>
</feature>
<proteinExistence type="predicted"/>
<keyword evidence="1" id="KW-0812">Transmembrane</keyword>